<sequence length="230" mass="24259">MLTANKGSTFKVFKQLVKRDIRVASRQRSDLLNPLIFLIIVVTLFPLGVGPGPDILGRIAPGVIWVSALLSSMLGLERLFRDDFRDGALEQMLLLPVAVEISVLAKILVHWLLTALPVLIITPLLALLMNLPLQAWGTLWLTLFLGTPVLSAAGAIGVALTVSLNKGGALLSLLLLPLLIPLLIFATAAVEAAVAGVSPAGPLALIGAFMVLCITLAPFAVKAGLRVSVN</sequence>
<dbReference type="GO" id="GO:1903607">
    <property type="term" value="P:cytochrome c biosynthetic process"/>
    <property type="evidence" value="ECO:0007669"/>
    <property type="project" value="TreeGrafter"/>
</dbReference>
<dbReference type="RefSeq" id="WP_126768425.1">
    <property type="nucleotide sequence ID" value="NZ_PIPJ01000013.1"/>
</dbReference>
<feature type="transmembrane region" description="Helical" evidence="13">
    <location>
        <begin position="169"/>
        <end position="190"/>
    </location>
</feature>
<evidence type="ECO:0000256" key="10">
    <source>
        <dbReference type="ARBA" id="ARBA00022989"/>
    </source>
</evidence>
<dbReference type="OrthoDB" id="9799895at2"/>
<feature type="transmembrane region" description="Helical" evidence="13">
    <location>
        <begin position="31"/>
        <end position="49"/>
    </location>
</feature>
<comment type="similarity">
    <text evidence="3 12">Belongs to the CcmB/CycW/HelB family.</text>
</comment>
<evidence type="ECO:0000313" key="14">
    <source>
        <dbReference type="EMBL" id="RUO18310.1"/>
    </source>
</evidence>
<evidence type="ECO:0000256" key="3">
    <source>
        <dbReference type="ARBA" id="ARBA00010544"/>
    </source>
</evidence>
<dbReference type="PANTHER" id="PTHR30070">
    <property type="entry name" value="HEME EXPORTER PROTEIN B"/>
    <property type="match status" value="1"/>
</dbReference>
<feature type="transmembrane region" description="Helical" evidence="13">
    <location>
        <begin position="202"/>
        <end position="221"/>
    </location>
</feature>
<organism evidence="14 15">
    <name type="scientific">Aliidiomarina iranensis</name>
    <dbReference type="NCBI Taxonomy" id="1434071"/>
    <lineage>
        <taxon>Bacteria</taxon>
        <taxon>Pseudomonadati</taxon>
        <taxon>Pseudomonadota</taxon>
        <taxon>Gammaproteobacteria</taxon>
        <taxon>Alteromonadales</taxon>
        <taxon>Idiomarinaceae</taxon>
        <taxon>Aliidiomarina</taxon>
    </lineage>
</organism>
<evidence type="ECO:0000256" key="2">
    <source>
        <dbReference type="ARBA" id="ARBA00004429"/>
    </source>
</evidence>
<dbReference type="InterPro" id="IPR003544">
    <property type="entry name" value="Cyt_c_biogenesis_CcmB"/>
</dbReference>
<dbReference type="PIRSF" id="PIRSF002764">
    <property type="entry name" value="CcmB"/>
    <property type="match status" value="1"/>
</dbReference>
<comment type="function">
    <text evidence="1 12">Required for the export of heme to the periplasm for the biogenesis of c-type cytochromes.</text>
</comment>
<keyword evidence="8 13" id="KW-0812">Transmembrane</keyword>
<keyword evidence="5 12" id="KW-0813">Transport</keyword>
<reference evidence="15" key="1">
    <citation type="journal article" date="2018" name="Front. Microbiol.">
        <title>Genome-Based Analysis Reveals the Taxonomy and Diversity of the Family Idiomarinaceae.</title>
        <authorList>
            <person name="Liu Y."/>
            <person name="Lai Q."/>
            <person name="Shao Z."/>
        </authorList>
    </citation>
    <scope>NUCLEOTIDE SEQUENCE [LARGE SCALE GENOMIC DNA]</scope>
    <source>
        <strain evidence="15">GBPy7</strain>
    </source>
</reference>
<keyword evidence="6 12" id="KW-1003">Cell membrane</keyword>
<evidence type="ECO:0000256" key="13">
    <source>
        <dbReference type="SAM" id="Phobius"/>
    </source>
</evidence>
<gene>
    <name evidence="14" type="primary">ccmB</name>
    <name evidence="14" type="ORF">CWE08_11700</name>
</gene>
<dbReference type="InterPro" id="IPR026031">
    <property type="entry name" value="Cyt_c_CcmB_bac"/>
</dbReference>
<proteinExistence type="inferred from homology"/>
<feature type="transmembrane region" description="Helical" evidence="13">
    <location>
        <begin position="111"/>
        <end position="133"/>
    </location>
</feature>
<evidence type="ECO:0000256" key="6">
    <source>
        <dbReference type="ARBA" id="ARBA00022475"/>
    </source>
</evidence>
<evidence type="ECO:0000256" key="1">
    <source>
        <dbReference type="ARBA" id="ARBA00002442"/>
    </source>
</evidence>
<dbReference type="AlphaFoldDB" id="A0A432VQF3"/>
<evidence type="ECO:0000256" key="9">
    <source>
        <dbReference type="ARBA" id="ARBA00022748"/>
    </source>
</evidence>
<dbReference type="EMBL" id="PIPJ01000013">
    <property type="protein sequence ID" value="RUO18310.1"/>
    <property type="molecule type" value="Genomic_DNA"/>
</dbReference>
<keyword evidence="10 13" id="KW-1133">Transmembrane helix</keyword>
<name>A0A432VQF3_9GAMM</name>
<protein>
    <recommendedName>
        <fullName evidence="4 12">Heme exporter protein B</fullName>
    </recommendedName>
</protein>
<evidence type="ECO:0000256" key="7">
    <source>
        <dbReference type="ARBA" id="ARBA00022519"/>
    </source>
</evidence>
<comment type="caution">
    <text evidence="14">The sequence shown here is derived from an EMBL/GenBank/DDBJ whole genome shotgun (WGS) entry which is preliminary data.</text>
</comment>
<comment type="subcellular location">
    <subcellularLocation>
        <location evidence="2">Cell inner membrane</location>
        <topology evidence="2">Multi-pass membrane protein</topology>
    </subcellularLocation>
</comment>
<dbReference type="PANTHER" id="PTHR30070:SF1">
    <property type="entry name" value="CYTOCHROME C BIOGENESIS B-RELATED"/>
    <property type="match status" value="1"/>
</dbReference>
<dbReference type="Proteomes" id="UP000288395">
    <property type="component" value="Unassembled WGS sequence"/>
</dbReference>
<keyword evidence="7 12" id="KW-0997">Cell inner membrane</keyword>
<evidence type="ECO:0000256" key="8">
    <source>
        <dbReference type="ARBA" id="ARBA00022692"/>
    </source>
</evidence>
<keyword evidence="9 12" id="KW-0201">Cytochrome c-type biogenesis</keyword>
<keyword evidence="11 12" id="KW-0472">Membrane</keyword>
<dbReference type="GO" id="GO:0005886">
    <property type="term" value="C:plasma membrane"/>
    <property type="evidence" value="ECO:0007669"/>
    <property type="project" value="UniProtKB-SubCell"/>
</dbReference>
<evidence type="ECO:0000256" key="11">
    <source>
        <dbReference type="ARBA" id="ARBA00023136"/>
    </source>
</evidence>
<evidence type="ECO:0000256" key="4">
    <source>
        <dbReference type="ARBA" id="ARBA00016452"/>
    </source>
</evidence>
<dbReference type="PRINTS" id="PR01414">
    <property type="entry name" value="CCMBBIOGNSIS"/>
</dbReference>
<dbReference type="GO" id="GO:0015232">
    <property type="term" value="F:heme transmembrane transporter activity"/>
    <property type="evidence" value="ECO:0007669"/>
    <property type="project" value="InterPro"/>
</dbReference>
<evidence type="ECO:0000313" key="15">
    <source>
        <dbReference type="Proteomes" id="UP000288395"/>
    </source>
</evidence>
<dbReference type="GO" id="GO:0017004">
    <property type="term" value="P:cytochrome complex assembly"/>
    <property type="evidence" value="ECO:0007669"/>
    <property type="project" value="UniProtKB-KW"/>
</dbReference>
<feature type="transmembrane region" description="Helical" evidence="13">
    <location>
        <begin position="55"/>
        <end position="76"/>
    </location>
</feature>
<evidence type="ECO:0000256" key="5">
    <source>
        <dbReference type="ARBA" id="ARBA00022448"/>
    </source>
</evidence>
<feature type="transmembrane region" description="Helical" evidence="13">
    <location>
        <begin position="139"/>
        <end position="162"/>
    </location>
</feature>
<dbReference type="NCBIfam" id="TIGR01190">
    <property type="entry name" value="ccmB"/>
    <property type="match status" value="1"/>
</dbReference>
<accession>A0A432VQF3</accession>
<keyword evidence="15" id="KW-1185">Reference proteome</keyword>
<dbReference type="Pfam" id="PF03379">
    <property type="entry name" value="CcmB"/>
    <property type="match status" value="1"/>
</dbReference>
<evidence type="ECO:0000256" key="12">
    <source>
        <dbReference type="PIRNR" id="PIRNR002764"/>
    </source>
</evidence>